<dbReference type="RefSeq" id="XP_038049896.1">
    <property type="nucleotide sequence ID" value="XM_038193968.1"/>
</dbReference>
<evidence type="ECO:0000256" key="1">
    <source>
        <dbReference type="ARBA" id="ARBA00005350"/>
    </source>
</evidence>
<dbReference type="InterPro" id="IPR005552">
    <property type="entry name" value="Scramblase"/>
</dbReference>
<keyword evidence="2" id="KW-0564">Palmitate</keyword>
<dbReference type="EnsemblMetazoa" id="XM_038193968.1">
    <property type="protein sequence ID" value="XP_038049896.1"/>
    <property type="gene ID" value="LOC119723367"/>
</dbReference>
<organism evidence="4 5">
    <name type="scientific">Patiria miniata</name>
    <name type="common">Bat star</name>
    <name type="synonym">Asterina miniata</name>
    <dbReference type="NCBI Taxonomy" id="46514"/>
    <lineage>
        <taxon>Eukaryota</taxon>
        <taxon>Metazoa</taxon>
        <taxon>Echinodermata</taxon>
        <taxon>Eleutherozoa</taxon>
        <taxon>Asterozoa</taxon>
        <taxon>Asteroidea</taxon>
        <taxon>Valvatacea</taxon>
        <taxon>Valvatida</taxon>
        <taxon>Asterinidae</taxon>
        <taxon>Patiria</taxon>
    </lineage>
</organism>
<evidence type="ECO:0000256" key="2">
    <source>
        <dbReference type="RuleBase" id="RU363116"/>
    </source>
</evidence>
<keyword evidence="2" id="KW-0106">Calcium</keyword>
<dbReference type="PANTHER" id="PTHR23248:SF40">
    <property type="entry name" value="PHOSPHOLIPID SCRAMBLASE"/>
    <property type="match status" value="1"/>
</dbReference>
<comment type="cofactor">
    <cofactor evidence="2">
        <name>Ca(2+)</name>
        <dbReference type="ChEBI" id="CHEBI:29108"/>
    </cofactor>
</comment>
<dbReference type="GeneID" id="119723367"/>
<dbReference type="Proteomes" id="UP000887568">
    <property type="component" value="Unplaced"/>
</dbReference>
<evidence type="ECO:0000313" key="5">
    <source>
        <dbReference type="Proteomes" id="UP000887568"/>
    </source>
</evidence>
<dbReference type="GO" id="GO:0005886">
    <property type="term" value="C:plasma membrane"/>
    <property type="evidence" value="ECO:0007669"/>
    <property type="project" value="TreeGrafter"/>
</dbReference>
<evidence type="ECO:0000256" key="3">
    <source>
        <dbReference type="SAM" id="MobiDB-lite"/>
    </source>
</evidence>
<evidence type="ECO:0000313" key="4">
    <source>
        <dbReference type="EnsemblMetazoa" id="XP_038049896.1"/>
    </source>
</evidence>
<sequence>MMSQAVTQQPSRRSPGATEMNWVGTPTAYRAQGSLDGTETGKIYAGLEILRHTDQVTVQQTVETVGAGCDVTNTYLMTNKENEQLFQAIEGASCCGRFWCGPARPLRLALRDKLGNDVIHVVRPLRCDACCCPCCMMGVMVQTPNGEVIGYVKQTWSFFGATFKIEDADKTPLMTLWTSCCPCRCRTDIEVQVWKLSDDGMGLIRKQWGGRRQDINMDHETFTIQFPPGCDIKCKVLLIGAAFLMDLMFFEMT</sequence>
<dbReference type="Pfam" id="PF03803">
    <property type="entry name" value="Scramblase"/>
    <property type="match status" value="1"/>
</dbReference>
<comment type="function">
    <text evidence="2">May mediate accelerated ATP-independent bidirectional transbilayer migration of phospholipids upon binding calcium ions that results in a loss of phospholipid asymmetry in the plasma membrane.</text>
</comment>
<protein>
    <recommendedName>
        <fullName evidence="2">Phospholipid scramblase</fullName>
    </recommendedName>
</protein>
<feature type="compositionally biased region" description="Polar residues" evidence="3">
    <location>
        <begin position="1"/>
        <end position="12"/>
    </location>
</feature>
<keyword evidence="5" id="KW-1185">Reference proteome</keyword>
<dbReference type="GO" id="GO:0017128">
    <property type="term" value="F:phospholipid scramblase activity"/>
    <property type="evidence" value="ECO:0007669"/>
    <property type="project" value="InterPro"/>
</dbReference>
<reference evidence="4" key="1">
    <citation type="submission" date="2022-11" db="UniProtKB">
        <authorList>
            <consortium name="EnsemblMetazoa"/>
        </authorList>
    </citation>
    <scope>IDENTIFICATION</scope>
</reference>
<keyword evidence="2" id="KW-0449">Lipoprotein</keyword>
<dbReference type="PANTHER" id="PTHR23248">
    <property type="entry name" value="PHOSPHOLIPID SCRAMBLASE-RELATED"/>
    <property type="match status" value="1"/>
</dbReference>
<proteinExistence type="inferred from homology"/>
<name>A0A913ZFR8_PATMI</name>
<dbReference type="OMA" id="IQMIFRA"/>
<feature type="region of interest" description="Disordered" evidence="3">
    <location>
        <begin position="1"/>
        <end position="21"/>
    </location>
</feature>
<dbReference type="OrthoDB" id="191150at2759"/>
<accession>A0A913ZFR8</accession>
<comment type="similarity">
    <text evidence="1 2">Belongs to the phospholipid scramblase family.</text>
</comment>
<dbReference type="AlphaFoldDB" id="A0A913ZFR8"/>